<proteinExistence type="predicted"/>
<sequence length="120" mass="14147">MPHNATNWREFSSDSKHLLSTTIWLSMHIIAFDQLEKGYKNPKDQCTELNSVLFIEFVLLVFLNILFGVSREIFSITLNLPVILYYITRYRKRSSDQPAIYKLYLYNPTTVMNEEEFSQG</sequence>
<gene>
    <name evidence="2" type="ORF">Pmani_012351</name>
</gene>
<keyword evidence="1" id="KW-0812">Transmembrane</keyword>
<dbReference type="AlphaFoldDB" id="A0AAE1PY12"/>
<dbReference type="GO" id="GO:0016192">
    <property type="term" value="P:vesicle-mediated transport"/>
    <property type="evidence" value="ECO:0007669"/>
    <property type="project" value="InterPro"/>
</dbReference>
<dbReference type="Pfam" id="PF03311">
    <property type="entry name" value="Cornichon"/>
    <property type="match status" value="1"/>
</dbReference>
<evidence type="ECO:0000256" key="1">
    <source>
        <dbReference type="SAM" id="Phobius"/>
    </source>
</evidence>
<comment type="caution">
    <text evidence="2">The sequence shown here is derived from an EMBL/GenBank/DDBJ whole genome shotgun (WGS) entry which is preliminary data.</text>
</comment>
<keyword evidence="3" id="KW-1185">Reference proteome</keyword>
<feature type="transmembrane region" description="Helical" evidence="1">
    <location>
        <begin position="73"/>
        <end position="88"/>
    </location>
</feature>
<dbReference type="EMBL" id="JAWZYT010001016">
    <property type="protein sequence ID" value="KAK4316494.1"/>
    <property type="molecule type" value="Genomic_DNA"/>
</dbReference>
<name>A0AAE1PY12_9EUCA</name>
<keyword evidence="1" id="KW-1133">Transmembrane helix</keyword>
<reference evidence="2" key="1">
    <citation type="submission" date="2023-11" db="EMBL/GenBank/DDBJ databases">
        <title>Genome assemblies of two species of porcelain crab, Petrolisthes cinctipes and Petrolisthes manimaculis (Anomura: Porcellanidae).</title>
        <authorList>
            <person name="Angst P."/>
        </authorList>
    </citation>
    <scope>NUCLEOTIDE SEQUENCE</scope>
    <source>
        <strain evidence="2">PB745_02</strain>
        <tissue evidence="2">Gill</tissue>
    </source>
</reference>
<dbReference type="InterPro" id="IPR003377">
    <property type="entry name" value="Cornichon"/>
</dbReference>
<evidence type="ECO:0000313" key="2">
    <source>
        <dbReference type="EMBL" id="KAK4316494.1"/>
    </source>
</evidence>
<accession>A0AAE1PY12</accession>
<organism evidence="2 3">
    <name type="scientific">Petrolisthes manimaculis</name>
    <dbReference type="NCBI Taxonomy" id="1843537"/>
    <lineage>
        <taxon>Eukaryota</taxon>
        <taxon>Metazoa</taxon>
        <taxon>Ecdysozoa</taxon>
        <taxon>Arthropoda</taxon>
        <taxon>Crustacea</taxon>
        <taxon>Multicrustacea</taxon>
        <taxon>Malacostraca</taxon>
        <taxon>Eumalacostraca</taxon>
        <taxon>Eucarida</taxon>
        <taxon>Decapoda</taxon>
        <taxon>Pleocyemata</taxon>
        <taxon>Anomura</taxon>
        <taxon>Galatheoidea</taxon>
        <taxon>Porcellanidae</taxon>
        <taxon>Petrolisthes</taxon>
    </lineage>
</organism>
<keyword evidence="1" id="KW-0472">Membrane</keyword>
<feature type="transmembrane region" description="Helical" evidence="1">
    <location>
        <begin position="47"/>
        <end position="67"/>
    </location>
</feature>
<evidence type="ECO:0000313" key="3">
    <source>
        <dbReference type="Proteomes" id="UP001292094"/>
    </source>
</evidence>
<protein>
    <submittedName>
        <fullName evidence="2">Uncharacterized protein</fullName>
    </submittedName>
</protein>
<dbReference type="Proteomes" id="UP001292094">
    <property type="component" value="Unassembled WGS sequence"/>
</dbReference>
<dbReference type="SMART" id="SM01398">
    <property type="entry name" value="Cornichon"/>
    <property type="match status" value="1"/>
</dbReference>